<dbReference type="AlphaFoldDB" id="A0AAV1B9F5"/>
<evidence type="ECO:0000313" key="3">
    <source>
        <dbReference type="Proteomes" id="UP001157006"/>
    </source>
</evidence>
<reference evidence="2 3" key="1">
    <citation type="submission" date="2023-01" db="EMBL/GenBank/DDBJ databases">
        <authorList>
            <person name="Kreplak J."/>
        </authorList>
    </citation>
    <scope>NUCLEOTIDE SEQUENCE [LARGE SCALE GENOMIC DNA]</scope>
</reference>
<evidence type="ECO:0000313" key="2">
    <source>
        <dbReference type="EMBL" id="CAI8618243.1"/>
    </source>
</evidence>
<proteinExistence type="predicted"/>
<accession>A0AAV1B9F5</accession>
<dbReference type="Pfam" id="PF08387">
    <property type="entry name" value="FBD"/>
    <property type="match status" value="1"/>
</dbReference>
<dbReference type="Proteomes" id="UP001157006">
    <property type="component" value="Chromosome 6"/>
</dbReference>
<dbReference type="EMBL" id="OX451741">
    <property type="protein sequence ID" value="CAI8618243.1"/>
    <property type="molecule type" value="Genomic_DNA"/>
</dbReference>
<name>A0AAV1B9F5_VICFA</name>
<gene>
    <name evidence="2" type="ORF">VFH_VI114120</name>
</gene>
<evidence type="ECO:0000259" key="1">
    <source>
        <dbReference type="Pfam" id="PF08387"/>
    </source>
</evidence>
<dbReference type="InterPro" id="IPR006566">
    <property type="entry name" value="FBD"/>
</dbReference>
<feature type="domain" description="FBD" evidence="1">
    <location>
        <begin position="125"/>
        <end position="155"/>
    </location>
</feature>
<sequence length="266" mass="29779">MKDAELLHFFISAVAAVRSFLFSRRRRPSFLPLQSSSPPFVPSSSVVAAAGHSVFSTLMNNVYCVMTKPNGALLPKFAMLSNLKLGFVSVEVLLGLIQNAPALNTHFSRLGILKFNHELLNSAAVPDCLTSSLQVVKFGYVRGYEHELLLAKYLTTYSSSLHPSSSSLHQTVIYIQAQVKTVVAGKGDKNYRFFHNSMKSRIRCNSISMLEGNEGRVEGANDIKEAIKVNFEDFFKETKFNRSVHEDLEFKKFNAHDRSWLEIPSP</sequence>
<keyword evidence="3" id="KW-1185">Reference proteome</keyword>
<protein>
    <recommendedName>
        <fullName evidence="1">FBD domain-containing protein</fullName>
    </recommendedName>
</protein>
<organism evidence="2 3">
    <name type="scientific">Vicia faba</name>
    <name type="common">Broad bean</name>
    <name type="synonym">Faba vulgaris</name>
    <dbReference type="NCBI Taxonomy" id="3906"/>
    <lineage>
        <taxon>Eukaryota</taxon>
        <taxon>Viridiplantae</taxon>
        <taxon>Streptophyta</taxon>
        <taxon>Embryophyta</taxon>
        <taxon>Tracheophyta</taxon>
        <taxon>Spermatophyta</taxon>
        <taxon>Magnoliopsida</taxon>
        <taxon>eudicotyledons</taxon>
        <taxon>Gunneridae</taxon>
        <taxon>Pentapetalae</taxon>
        <taxon>rosids</taxon>
        <taxon>fabids</taxon>
        <taxon>Fabales</taxon>
        <taxon>Fabaceae</taxon>
        <taxon>Papilionoideae</taxon>
        <taxon>50 kb inversion clade</taxon>
        <taxon>NPAAA clade</taxon>
        <taxon>Hologalegina</taxon>
        <taxon>IRL clade</taxon>
        <taxon>Fabeae</taxon>
        <taxon>Vicia</taxon>
    </lineage>
</organism>